<organism evidence="1 2">
    <name type="scientific">Colletotrichum salicis</name>
    <dbReference type="NCBI Taxonomy" id="1209931"/>
    <lineage>
        <taxon>Eukaryota</taxon>
        <taxon>Fungi</taxon>
        <taxon>Dikarya</taxon>
        <taxon>Ascomycota</taxon>
        <taxon>Pezizomycotina</taxon>
        <taxon>Sordariomycetes</taxon>
        <taxon>Hypocreomycetidae</taxon>
        <taxon>Glomerellales</taxon>
        <taxon>Glomerellaceae</taxon>
        <taxon>Colletotrichum</taxon>
        <taxon>Colletotrichum acutatum species complex</taxon>
    </lineage>
</organism>
<dbReference type="Proteomes" id="UP000070121">
    <property type="component" value="Unassembled WGS sequence"/>
</dbReference>
<dbReference type="AlphaFoldDB" id="A0A135V2M7"/>
<keyword evidence="2" id="KW-1185">Reference proteome</keyword>
<proteinExistence type="predicted"/>
<reference evidence="1 2" key="1">
    <citation type="submission" date="2014-02" db="EMBL/GenBank/DDBJ databases">
        <title>The genome sequence of Colletotrichum salicis CBS 607.94.</title>
        <authorList>
            <person name="Baroncelli R."/>
            <person name="Thon M.R."/>
        </authorList>
    </citation>
    <scope>NUCLEOTIDE SEQUENCE [LARGE SCALE GENOMIC DNA]</scope>
    <source>
        <strain evidence="1 2">CBS 607.94</strain>
    </source>
</reference>
<accession>A0A135V2M7</accession>
<gene>
    <name evidence="1" type="ORF">CSAL01_03691</name>
</gene>
<dbReference type="EMBL" id="JFFI01000576">
    <property type="protein sequence ID" value="KXH66914.1"/>
    <property type="molecule type" value="Genomic_DNA"/>
</dbReference>
<name>A0A135V2M7_9PEZI</name>
<sequence length="111" mass="12158">MIARVSADLDLDSAHNVALHRISLLPKPPRFFSPLFIMRIDLRPSPSSAASSSSTQDLKSTIVICIDFEGVNPTKNGALADKEVIDFAFEENGKHLVDQDVVYSATVEVRC</sequence>
<protein>
    <submittedName>
        <fullName evidence="1">Uncharacterized protein</fullName>
    </submittedName>
</protein>
<evidence type="ECO:0000313" key="1">
    <source>
        <dbReference type="EMBL" id="KXH66914.1"/>
    </source>
</evidence>
<evidence type="ECO:0000313" key="2">
    <source>
        <dbReference type="Proteomes" id="UP000070121"/>
    </source>
</evidence>
<comment type="caution">
    <text evidence="1">The sequence shown here is derived from an EMBL/GenBank/DDBJ whole genome shotgun (WGS) entry which is preliminary data.</text>
</comment>